<dbReference type="AlphaFoldDB" id="E9HMK5"/>
<dbReference type="OrthoDB" id="6388921at2759"/>
<name>E9HMK5_DAPPU</name>
<evidence type="ECO:0000256" key="1">
    <source>
        <dbReference type="SAM" id="MobiDB-lite"/>
    </source>
</evidence>
<dbReference type="Proteomes" id="UP000000305">
    <property type="component" value="Unassembled WGS sequence"/>
</dbReference>
<evidence type="ECO:0000313" key="3">
    <source>
        <dbReference type="Proteomes" id="UP000000305"/>
    </source>
</evidence>
<keyword evidence="3" id="KW-1185">Reference proteome</keyword>
<feature type="compositionally biased region" description="Low complexity" evidence="1">
    <location>
        <begin position="338"/>
        <end position="348"/>
    </location>
</feature>
<dbReference type="KEGG" id="dpx:DAPPUDRAFT_115800"/>
<protein>
    <submittedName>
        <fullName evidence="2">Uncharacterized protein</fullName>
    </submittedName>
</protein>
<organism evidence="2 3">
    <name type="scientific">Daphnia pulex</name>
    <name type="common">Water flea</name>
    <dbReference type="NCBI Taxonomy" id="6669"/>
    <lineage>
        <taxon>Eukaryota</taxon>
        <taxon>Metazoa</taxon>
        <taxon>Ecdysozoa</taxon>
        <taxon>Arthropoda</taxon>
        <taxon>Crustacea</taxon>
        <taxon>Branchiopoda</taxon>
        <taxon>Diplostraca</taxon>
        <taxon>Cladocera</taxon>
        <taxon>Anomopoda</taxon>
        <taxon>Daphniidae</taxon>
        <taxon>Daphnia</taxon>
    </lineage>
</organism>
<dbReference type="PhylomeDB" id="E9HMK5"/>
<dbReference type="EMBL" id="GL732687">
    <property type="protein sequence ID" value="EFX67040.1"/>
    <property type="molecule type" value="Genomic_DNA"/>
</dbReference>
<sequence>MLSYCGKRQLQSVMGMDKILISINNFPPTGEFEISNVTASPEIITNKTAAGNGTQVAPTLNAEIEATAHIQYIRDIALEYENRLAREIRRLQCENRKMNHNSVIVSSQYNGWLAATHLNLPKCTKLIAHGVQASVMQCRAYNVTFDTQFTKCGPQPIYENSTISIEGWELIPFSDCYWFSNFVNFNGKTHAYKRRVDSEKHEADNTLATLLQMHPASQNSPLSHASVMADILATIHEHHAEDNSRDLLTSNVLIHHSDAPHFVAKIGGWLKSFGAVSGLGMISAIAVRFCGVGSLLLKAFPIMSKILKMNCFKRTPTAITAAATPAPVIIMPLADTYSSRSTASEQSSEPPRRKKPRQPRQPRPQYGPEGEAFIPRRPRPQ</sequence>
<accession>E9HMK5</accession>
<proteinExistence type="predicted"/>
<dbReference type="InParanoid" id="E9HMK5"/>
<feature type="region of interest" description="Disordered" evidence="1">
    <location>
        <begin position="337"/>
        <end position="381"/>
    </location>
</feature>
<reference evidence="2 3" key="1">
    <citation type="journal article" date="2011" name="Science">
        <title>The ecoresponsive genome of Daphnia pulex.</title>
        <authorList>
            <person name="Colbourne J.K."/>
            <person name="Pfrender M.E."/>
            <person name="Gilbert D."/>
            <person name="Thomas W.K."/>
            <person name="Tucker A."/>
            <person name="Oakley T.H."/>
            <person name="Tokishita S."/>
            <person name="Aerts A."/>
            <person name="Arnold G.J."/>
            <person name="Basu M.K."/>
            <person name="Bauer D.J."/>
            <person name="Caceres C.E."/>
            <person name="Carmel L."/>
            <person name="Casola C."/>
            <person name="Choi J.H."/>
            <person name="Detter J.C."/>
            <person name="Dong Q."/>
            <person name="Dusheyko S."/>
            <person name="Eads B.D."/>
            <person name="Frohlich T."/>
            <person name="Geiler-Samerotte K.A."/>
            <person name="Gerlach D."/>
            <person name="Hatcher P."/>
            <person name="Jogdeo S."/>
            <person name="Krijgsveld J."/>
            <person name="Kriventseva E.V."/>
            <person name="Kultz D."/>
            <person name="Laforsch C."/>
            <person name="Lindquist E."/>
            <person name="Lopez J."/>
            <person name="Manak J.R."/>
            <person name="Muller J."/>
            <person name="Pangilinan J."/>
            <person name="Patwardhan R.P."/>
            <person name="Pitluck S."/>
            <person name="Pritham E.J."/>
            <person name="Rechtsteiner A."/>
            <person name="Rho M."/>
            <person name="Rogozin I.B."/>
            <person name="Sakarya O."/>
            <person name="Salamov A."/>
            <person name="Schaack S."/>
            <person name="Shapiro H."/>
            <person name="Shiga Y."/>
            <person name="Skalitzky C."/>
            <person name="Smith Z."/>
            <person name="Souvorov A."/>
            <person name="Sung W."/>
            <person name="Tang Z."/>
            <person name="Tsuchiya D."/>
            <person name="Tu H."/>
            <person name="Vos H."/>
            <person name="Wang M."/>
            <person name="Wolf Y.I."/>
            <person name="Yamagata H."/>
            <person name="Yamada T."/>
            <person name="Ye Y."/>
            <person name="Shaw J.R."/>
            <person name="Andrews J."/>
            <person name="Crease T.J."/>
            <person name="Tang H."/>
            <person name="Lucas S.M."/>
            <person name="Robertson H.M."/>
            <person name="Bork P."/>
            <person name="Koonin E.V."/>
            <person name="Zdobnov E.M."/>
            <person name="Grigoriev I.V."/>
            <person name="Lynch M."/>
            <person name="Boore J.L."/>
        </authorList>
    </citation>
    <scope>NUCLEOTIDE SEQUENCE [LARGE SCALE GENOMIC DNA]</scope>
</reference>
<gene>
    <name evidence="2" type="ORF">DAPPUDRAFT_115800</name>
</gene>
<dbReference type="HOGENOM" id="CLU_052727_0_0_1"/>
<evidence type="ECO:0000313" key="2">
    <source>
        <dbReference type="EMBL" id="EFX67040.1"/>
    </source>
</evidence>